<reference evidence="3 4" key="1">
    <citation type="submission" date="2023-07" db="EMBL/GenBank/DDBJ databases">
        <title>Sorghum-associated microbial communities from plants grown in Nebraska, USA.</title>
        <authorList>
            <person name="Schachtman D."/>
        </authorList>
    </citation>
    <scope>NUCLEOTIDE SEQUENCE [LARGE SCALE GENOMIC DNA]</scope>
    <source>
        <strain evidence="3 4">584</strain>
    </source>
</reference>
<dbReference type="CDD" id="cd21132">
    <property type="entry name" value="EVE-like"/>
    <property type="match status" value="1"/>
</dbReference>
<dbReference type="Proteomes" id="UP001262410">
    <property type="component" value="Unassembled WGS sequence"/>
</dbReference>
<evidence type="ECO:0000313" key="4">
    <source>
        <dbReference type="Proteomes" id="UP001262410"/>
    </source>
</evidence>
<evidence type="ECO:0000256" key="1">
    <source>
        <dbReference type="HAMAP-Rule" id="MF_00771"/>
    </source>
</evidence>
<dbReference type="InterPro" id="IPR022996">
    <property type="entry name" value="UPF0310"/>
</dbReference>
<evidence type="ECO:0000259" key="2">
    <source>
        <dbReference type="Pfam" id="PF01878"/>
    </source>
</evidence>
<sequence>MTRHWVAVASRDHVRRGVAGGFAQVSHGKAGPLARMAEGDWIVYYAPTHTRGGPDPCRAFVALGRIAPGVPYQVEMTPDFHAYRRDVAWQPVQEAPIAPLVPDLSFLPDKQRWGYPFRRGCFAVPEADFQRIAAAMAVPAEREGQGA</sequence>
<dbReference type="SUPFAM" id="SSF88697">
    <property type="entry name" value="PUA domain-like"/>
    <property type="match status" value="1"/>
</dbReference>
<dbReference type="InterPro" id="IPR015947">
    <property type="entry name" value="PUA-like_sf"/>
</dbReference>
<proteinExistence type="inferred from homology"/>
<organism evidence="3 4">
    <name type="scientific">Inquilinus ginsengisoli</name>
    <dbReference type="NCBI Taxonomy" id="363840"/>
    <lineage>
        <taxon>Bacteria</taxon>
        <taxon>Pseudomonadati</taxon>
        <taxon>Pseudomonadota</taxon>
        <taxon>Alphaproteobacteria</taxon>
        <taxon>Rhodospirillales</taxon>
        <taxon>Rhodospirillaceae</taxon>
        <taxon>Inquilinus</taxon>
    </lineage>
</organism>
<dbReference type="Gene3D" id="3.10.590.10">
    <property type="entry name" value="ph1033 like domains"/>
    <property type="match status" value="1"/>
</dbReference>
<comment type="similarity">
    <text evidence="1">Belongs to the UPF0310 family.</text>
</comment>
<gene>
    <name evidence="3" type="ORF">E9232_004952</name>
</gene>
<accession>A0ABU1JUV3</accession>
<feature type="domain" description="EVE" evidence="2">
    <location>
        <begin position="4"/>
        <end position="134"/>
    </location>
</feature>
<dbReference type="HAMAP" id="MF_00771">
    <property type="entry name" value="UPF0310"/>
    <property type="match status" value="1"/>
</dbReference>
<dbReference type="RefSeq" id="WP_309798492.1">
    <property type="nucleotide sequence ID" value="NZ_JAVDPW010000009.1"/>
</dbReference>
<dbReference type="EMBL" id="JAVDPW010000009">
    <property type="protein sequence ID" value="MDR6292412.1"/>
    <property type="molecule type" value="Genomic_DNA"/>
</dbReference>
<dbReference type="InterPro" id="IPR002740">
    <property type="entry name" value="EVE_domain"/>
</dbReference>
<keyword evidence="4" id="KW-1185">Reference proteome</keyword>
<evidence type="ECO:0000313" key="3">
    <source>
        <dbReference type="EMBL" id="MDR6292412.1"/>
    </source>
</evidence>
<comment type="caution">
    <text evidence="3">The sequence shown here is derived from an EMBL/GenBank/DDBJ whole genome shotgun (WGS) entry which is preliminary data.</text>
</comment>
<protein>
    <recommendedName>
        <fullName evidence="1">UPF0310 protein E9232_004952</fullName>
    </recommendedName>
</protein>
<name>A0ABU1JUV3_9PROT</name>
<dbReference type="Pfam" id="PF01878">
    <property type="entry name" value="EVE"/>
    <property type="match status" value="1"/>
</dbReference>
<dbReference type="NCBIfam" id="NF002616">
    <property type="entry name" value="PRK02268.1-2"/>
    <property type="match status" value="1"/>
</dbReference>